<evidence type="ECO:0000313" key="2">
    <source>
        <dbReference type="EMBL" id="KAH6593887.1"/>
    </source>
</evidence>
<feature type="region of interest" description="Disordered" evidence="1">
    <location>
        <begin position="105"/>
        <end position="138"/>
    </location>
</feature>
<evidence type="ECO:0000313" key="3">
    <source>
        <dbReference type="Proteomes" id="UP001648503"/>
    </source>
</evidence>
<gene>
    <name evidence="2" type="ORF">BASA50_007112</name>
</gene>
<sequence>MCTATPTGESTRSAMEYEEANQDTHTKCTESKKAELDFHDEAVNMNLNRSGMMTKNSYKASQRVTQHLQLPVETDPIKYVNELRKICKDAKKREADAKLKLRKYEDKNGYEKSQKHDKYQSKETMERLKAEAKQNEEA</sequence>
<feature type="compositionally biased region" description="Polar residues" evidence="1">
    <location>
        <begin position="1"/>
        <end position="13"/>
    </location>
</feature>
<proteinExistence type="predicted"/>
<evidence type="ECO:0000256" key="1">
    <source>
        <dbReference type="SAM" id="MobiDB-lite"/>
    </source>
</evidence>
<keyword evidence="3" id="KW-1185">Reference proteome</keyword>
<reference evidence="2 3" key="1">
    <citation type="submission" date="2021-02" db="EMBL/GenBank/DDBJ databases">
        <title>Variation within the Batrachochytrium salamandrivorans European outbreak.</title>
        <authorList>
            <person name="Kelly M."/>
            <person name="Pasmans F."/>
            <person name="Shea T.P."/>
            <person name="Munoz J.F."/>
            <person name="Carranza S."/>
            <person name="Cuomo C.A."/>
            <person name="Martel A."/>
        </authorList>
    </citation>
    <scope>NUCLEOTIDE SEQUENCE [LARGE SCALE GENOMIC DNA]</scope>
    <source>
        <strain evidence="2 3">AMFP18/2</strain>
    </source>
</reference>
<accession>A0ABQ8F853</accession>
<dbReference type="Proteomes" id="UP001648503">
    <property type="component" value="Unassembled WGS sequence"/>
</dbReference>
<comment type="caution">
    <text evidence="2">The sequence shown here is derived from an EMBL/GenBank/DDBJ whole genome shotgun (WGS) entry which is preliminary data.</text>
</comment>
<organism evidence="2 3">
    <name type="scientific">Batrachochytrium salamandrivorans</name>
    <dbReference type="NCBI Taxonomy" id="1357716"/>
    <lineage>
        <taxon>Eukaryota</taxon>
        <taxon>Fungi</taxon>
        <taxon>Fungi incertae sedis</taxon>
        <taxon>Chytridiomycota</taxon>
        <taxon>Chytridiomycota incertae sedis</taxon>
        <taxon>Chytridiomycetes</taxon>
        <taxon>Rhizophydiales</taxon>
        <taxon>Rhizophydiales incertae sedis</taxon>
        <taxon>Batrachochytrium</taxon>
    </lineage>
</organism>
<protein>
    <submittedName>
        <fullName evidence="2">Uncharacterized protein</fullName>
    </submittedName>
</protein>
<dbReference type="EMBL" id="JAFCIX010000344">
    <property type="protein sequence ID" value="KAH6593887.1"/>
    <property type="molecule type" value="Genomic_DNA"/>
</dbReference>
<feature type="region of interest" description="Disordered" evidence="1">
    <location>
        <begin position="1"/>
        <end position="28"/>
    </location>
</feature>
<name>A0ABQ8F853_9FUNG</name>